<evidence type="ECO:0000256" key="3">
    <source>
        <dbReference type="ARBA" id="ARBA00012922"/>
    </source>
</evidence>
<evidence type="ECO:0000256" key="1">
    <source>
        <dbReference type="ARBA" id="ARBA00001311"/>
    </source>
</evidence>
<keyword evidence="4" id="KW-0378">Hydrolase</keyword>
<evidence type="ECO:0000313" key="7">
    <source>
        <dbReference type="EMBL" id="EPQ53874.1"/>
    </source>
</evidence>
<dbReference type="GO" id="GO:0004040">
    <property type="term" value="F:amidase activity"/>
    <property type="evidence" value="ECO:0007669"/>
    <property type="project" value="UniProtKB-EC"/>
</dbReference>
<proteinExistence type="inferred from homology"/>
<dbReference type="Gene3D" id="3.90.1300.10">
    <property type="entry name" value="Amidase signature (AS) domain"/>
    <property type="match status" value="1"/>
</dbReference>
<dbReference type="PIRSF" id="PIRSF001221">
    <property type="entry name" value="Amidase_fungi"/>
    <property type="match status" value="1"/>
</dbReference>
<dbReference type="InterPro" id="IPR023631">
    <property type="entry name" value="Amidase_dom"/>
</dbReference>
<comment type="catalytic activity">
    <reaction evidence="1">
        <text>a monocarboxylic acid amide + H2O = a monocarboxylate + NH4(+)</text>
        <dbReference type="Rhea" id="RHEA:12020"/>
        <dbReference type="ChEBI" id="CHEBI:15377"/>
        <dbReference type="ChEBI" id="CHEBI:28938"/>
        <dbReference type="ChEBI" id="CHEBI:35757"/>
        <dbReference type="ChEBI" id="CHEBI:83628"/>
        <dbReference type="EC" id="3.5.1.4"/>
    </reaction>
</comment>
<dbReference type="PROSITE" id="PS00571">
    <property type="entry name" value="AMIDASES"/>
    <property type="match status" value="1"/>
</dbReference>
<comment type="similarity">
    <text evidence="2">Belongs to the amidase family.</text>
</comment>
<dbReference type="Pfam" id="PF01425">
    <property type="entry name" value="Amidase"/>
    <property type="match status" value="1"/>
</dbReference>
<dbReference type="EC" id="3.5.1.4" evidence="3"/>
<dbReference type="HOGENOM" id="CLU_009600_9_3_1"/>
<dbReference type="FunFam" id="3.90.1300.10:FF:000003">
    <property type="entry name" value="Amidase signature enzyme"/>
    <property type="match status" value="1"/>
</dbReference>
<sequence>MLLSYLQYRLACWKKRNDRQSQIQSLTPEYRLPLDTNDVSILEQPVSDTIDDIKAGRLTPKEVLLAYGKKAIKAQESLNCIAEVLIPKAEIWAEQCNTQGPLAGIPVSLKDMVNVEGYDSCLGFAALVGKPATENSAIVKLLVDAGAVPFVKTTVPITLMSYECSSDVIGTTENPHKKGYSPGGSSGGEAALLAYGGSRIGIGTDGAGSVRVPSHYSGTYTIKASTTRFISRGDANNHGGQEGVLYVHSPMARTLEDLETFWKGVMAMEPWNYDHTVIKMPWRTVDLSAKRLKWGVMWTDGVVTPSPACSRALTDVVSVLKQYGYDIVTLNPPSPYEGFKIASQLLADELRQTDNILLTGESNDPGMVQANGMYSTPAFVKRMYAWYLRYLRGDETYAGLIEGWGPKSAQEYFRLVAQREEYRARWFTMWQETGVDFVLTCPNAMPAIPHGAMKDAFTNCLYAFLFNMLDYSAGVLPVTHVDRELDALDKLFKATNTIERGAYKHYDPEKMHGLPIGVQIVGRRLEEEKVMEGMKIVQGLLRKEGKGVLSLSQQKYNYLILRAMNLQSGYSDRCGISRQGASDPVRYRVGLSVGLLLFTRHVQYTNIRTNKLSDAWTSISRRCRN</sequence>
<evidence type="ECO:0000256" key="5">
    <source>
        <dbReference type="PIRSR" id="PIRSR001221-1"/>
    </source>
</evidence>
<dbReference type="PANTHER" id="PTHR46072:SF10">
    <property type="entry name" value="ACETAMIDASE"/>
    <property type="match status" value="1"/>
</dbReference>
<organism evidence="7 8">
    <name type="scientific">Gloeophyllum trabeum (strain ATCC 11539 / FP-39264 / Madison 617)</name>
    <name type="common">Brown rot fungus</name>
    <dbReference type="NCBI Taxonomy" id="670483"/>
    <lineage>
        <taxon>Eukaryota</taxon>
        <taxon>Fungi</taxon>
        <taxon>Dikarya</taxon>
        <taxon>Basidiomycota</taxon>
        <taxon>Agaricomycotina</taxon>
        <taxon>Agaricomycetes</taxon>
        <taxon>Gloeophyllales</taxon>
        <taxon>Gloeophyllaceae</taxon>
        <taxon>Gloeophyllum</taxon>
    </lineage>
</organism>
<dbReference type="SUPFAM" id="SSF75304">
    <property type="entry name" value="Amidase signature (AS) enzymes"/>
    <property type="match status" value="1"/>
</dbReference>
<evidence type="ECO:0000313" key="8">
    <source>
        <dbReference type="Proteomes" id="UP000030669"/>
    </source>
</evidence>
<dbReference type="eggNOG" id="KOG1212">
    <property type="taxonomic scope" value="Eukaryota"/>
</dbReference>
<name>S7RMF1_GLOTA</name>
<feature type="active site" description="Charge relay system" evidence="5">
    <location>
        <position position="185"/>
    </location>
</feature>
<keyword evidence="8" id="KW-1185">Reference proteome</keyword>
<dbReference type="AlphaFoldDB" id="S7RMF1"/>
<feature type="domain" description="Amidase" evidence="6">
    <location>
        <begin position="62"/>
        <end position="530"/>
    </location>
</feature>
<dbReference type="OMA" id="FKATNTI"/>
<dbReference type="InterPro" id="IPR020556">
    <property type="entry name" value="Amidase_CS"/>
</dbReference>
<protein>
    <recommendedName>
        <fullName evidence="3">amidase</fullName>
        <ecNumber evidence="3">3.5.1.4</ecNumber>
    </recommendedName>
</protein>
<evidence type="ECO:0000256" key="2">
    <source>
        <dbReference type="ARBA" id="ARBA00009199"/>
    </source>
</evidence>
<gene>
    <name evidence="7" type="ORF">GLOTRDRAFT_106870</name>
</gene>
<dbReference type="InterPro" id="IPR036928">
    <property type="entry name" value="AS_sf"/>
</dbReference>
<evidence type="ECO:0000256" key="4">
    <source>
        <dbReference type="ARBA" id="ARBA00022801"/>
    </source>
</evidence>
<dbReference type="GeneID" id="19298805"/>
<evidence type="ECO:0000259" key="6">
    <source>
        <dbReference type="Pfam" id="PF01425"/>
    </source>
</evidence>
<dbReference type="OrthoDB" id="6428749at2759"/>
<feature type="active site" description="Charge relay system" evidence="5">
    <location>
        <position position="110"/>
    </location>
</feature>
<dbReference type="KEGG" id="gtr:GLOTRDRAFT_106870"/>
<feature type="active site" description="Acyl-ester intermediate" evidence="5">
    <location>
        <position position="209"/>
    </location>
</feature>
<accession>S7RMF1</accession>
<dbReference type="PANTHER" id="PTHR46072">
    <property type="entry name" value="AMIDASE-RELATED-RELATED"/>
    <property type="match status" value="1"/>
</dbReference>
<dbReference type="RefSeq" id="XP_007868144.1">
    <property type="nucleotide sequence ID" value="XM_007869953.1"/>
</dbReference>
<reference evidence="7 8" key="1">
    <citation type="journal article" date="2012" name="Science">
        <title>The Paleozoic origin of enzymatic lignin decomposition reconstructed from 31 fungal genomes.</title>
        <authorList>
            <person name="Floudas D."/>
            <person name="Binder M."/>
            <person name="Riley R."/>
            <person name="Barry K."/>
            <person name="Blanchette R.A."/>
            <person name="Henrissat B."/>
            <person name="Martinez A.T."/>
            <person name="Otillar R."/>
            <person name="Spatafora J.W."/>
            <person name="Yadav J.S."/>
            <person name="Aerts A."/>
            <person name="Benoit I."/>
            <person name="Boyd A."/>
            <person name="Carlson A."/>
            <person name="Copeland A."/>
            <person name="Coutinho P.M."/>
            <person name="de Vries R.P."/>
            <person name="Ferreira P."/>
            <person name="Findley K."/>
            <person name="Foster B."/>
            <person name="Gaskell J."/>
            <person name="Glotzer D."/>
            <person name="Gorecki P."/>
            <person name="Heitman J."/>
            <person name="Hesse C."/>
            <person name="Hori C."/>
            <person name="Igarashi K."/>
            <person name="Jurgens J.A."/>
            <person name="Kallen N."/>
            <person name="Kersten P."/>
            <person name="Kohler A."/>
            <person name="Kuees U."/>
            <person name="Kumar T.K.A."/>
            <person name="Kuo A."/>
            <person name="LaButti K."/>
            <person name="Larrondo L.F."/>
            <person name="Lindquist E."/>
            <person name="Ling A."/>
            <person name="Lombard V."/>
            <person name="Lucas S."/>
            <person name="Lundell T."/>
            <person name="Martin R."/>
            <person name="McLaughlin D.J."/>
            <person name="Morgenstern I."/>
            <person name="Morin E."/>
            <person name="Murat C."/>
            <person name="Nagy L.G."/>
            <person name="Nolan M."/>
            <person name="Ohm R.A."/>
            <person name="Patyshakuliyeva A."/>
            <person name="Rokas A."/>
            <person name="Ruiz-Duenas F.J."/>
            <person name="Sabat G."/>
            <person name="Salamov A."/>
            <person name="Samejima M."/>
            <person name="Schmutz J."/>
            <person name="Slot J.C."/>
            <person name="St John F."/>
            <person name="Stenlid J."/>
            <person name="Sun H."/>
            <person name="Sun S."/>
            <person name="Syed K."/>
            <person name="Tsang A."/>
            <person name="Wiebenga A."/>
            <person name="Young D."/>
            <person name="Pisabarro A."/>
            <person name="Eastwood D.C."/>
            <person name="Martin F."/>
            <person name="Cullen D."/>
            <person name="Grigoriev I.V."/>
            <person name="Hibbett D.S."/>
        </authorList>
    </citation>
    <scope>NUCLEOTIDE SEQUENCE [LARGE SCALE GENOMIC DNA]</scope>
    <source>
        <strain evidence="7 8">ATCC 11539</strain>
    </source>
</reference>
<dbReference type="Proteomes" id="UP000030669">
    <property type="component" value="Unassembled WGS sequence"/>
</dbReference>
<dbReference type="STRING" id="670483.S7RMF1"/>
<dbReference type="EMBL" id="KB469305">
    <property type="protein sequence ID" value="EPQ53874.1"/>
    <property type="molecule type" value="Genomic_DNA"/>
</dbReference>